<gene>
    <name evidence="3" type="ORF">ACFSOY_12070</name>
</gene>
<protein>
    <recommendedName>
        <fullName evidence="5">HAMP domain-containing protein</fullName>
    </recommendedName>
</protein>
<dbReference type="EMBL" id="JBHUIO010000006">
    <property type="protein sequence ID" value="MFD2170740.1"/>
    <property type="molecule type" value="Genomic_DNA"/>
</dbReference>
<feature type="transmembrane region" description="Helical" evidence="2">
    <location>
        <begin position="27"/>
        <end position="47"/>
    </location>
</feature>
<reference evidence="4" key="1">
    <citation type="journal article" date="2019" name="Int. J. Syst. Evol. Microbiol.">
        <title>The Global Catalogue of Microorganisms (GCM) 10K type strain sequencing project: providing services to taxonomists for standard genome sequencing and annotation.</title>
        <authorList>
            <consortium name="The Broad Institute Genomics Platform"/>
            <consortium name="The Broad Institute Genome Sequencing Center for Infectious Disease"/>
            <person name="Wu L."/>
            <person name="Ma J."/>
        </authorList>
    </citation>
    <scope>NUCLEOTIDE SEQUENCE [LARGE SCALE GENOMIC DNA]</scope>
    <source>
        <strain evidence="4">CGMCC 1.13574</strain>
    </source>
</reference>
<keyword evidence="2" id="KW-0812">Transmembrane</keyword>
<proteinExistence type="predicted"/>
<dbReference type="Gene3D" id="6.10.340.10">
    <property type="match status" value="1"/>
</dbReference>
<dbReference type="Proteomes" id="UP001597343">
    <property type="component" value="Unassembled WGS sequence"/>
</dbReference>
<evidence type="ECO:0008006" key="5">
    <source>
        <dbReference type="Google" id="ProtNLM"/>
    </source>
</evidence>
<organism evidence="3 4">
    <name type="scientific">Tumebacillus lipolyticus</name>
    <dbReference type="NCBI Taxonomy" id="1280370"/>
    <lineage>
        <taxon>Bacteria</taxon>
        <taxon>Bacillati</taxon>
        <taxon>Bacillota</taxon>
        <taxon>Bacilli</taxon>
        <taxon>Bacillales</taxon>
        <taxon>Alicyclobacillaceae</taxon>
        <taxon>Tumebacillus</taxon>
    </lineage>
</organism>
<keyword evidence="1" id="KW-0175">Coiled coil</keyword>
<feature type="transmembrane region" description="Helical" evidence="2">
    <location>
        <begin position="202"/>
        <end position="223"/>
    </location>
</feature>
<accession>A0ABW4ZY84</accession>
<keyword evidence="2" id="KW-0472">Membrane</keyword>
<dbReference type="RefSeq" id="WP_386046988.1">
    <property type="nucleotide sequence ID" value="NZ_JBHUIO010000006.1"/>
</dbReference>
<evidence type="ECO:0000313" key="3">
    <source>
        <dbReference type="EMBL" id="MFD2170740.1"/>
    </source>
</evidence>
<evidence type="ECO:0000256" key="1">
    <source>
        <dbReference type="SAM" id="Coils"/>
    </source>
</evidence>
<keyword evidence="4" id="KW-1185">Reference proteome</keyword>
<name>A0ABW4ZY84_9BACL</name>
<evidence type="ECO:0000256" key="2">
    <source>
        <dbReference type="SAM" id="Phobius"/>
    </source>
</evidence>
<feature type="coiled-coil region" evidence="1">
    <location>
        <begin position="275"/>
        <end position="319"/>
    </location>
</feature>
<sequence length="332" mass="38992">MGVRPFGRADQDKPGGKLRQSIVKQMSLIMGLLILFILIGGAVLYWADRSMLAKFEEQANLLEKKVALAAEISQSMSNLMIEYRGYIAYQLPQFLPRIDANKKRVDEGIAQFRQLALTEVDREHLTFLEEESQSYMRDWIEVGKRMIESGQREALTTITAEAGYLDFSDELRTRHQQFAEQMLVAQVELRTENDRRVKQHTLYYAEYLLLIALIIGVFAVRFARDVGKPLRTLALFSEHYEDVKIINLPYDKREDEIGYLTRSLKQIFLRFKANERRLLDQMEELKLQQDEMMEQKEQLIMQQDELHHTRAKLREIEQRLADRRTDERQGGE</sequence>
<keyword evidence="2" id="KW-1133">Transmembrane helix</keyword>
<evidence type="ECO:0000313" key="4">
    <source>
        <dbReference type="Proteomes" id="UP001597343"/>
    </source>
</evidence>
<comment type="caution">
    <text evidence="3">The sequence shown here is derived from an EMBL/GenBank/DDBJ whole genome shotgun (WGS) entry which is preliminary data.</text>
</comment>